<evidence type="ECO:0000256" key="4">
    <source>
        <dbReference type="ARBA" id="ARBA00022448"/>
    </source>
</evidence>
<dbReference type="GO" id="GO:0005886">
    <property type="term" value="C:plasma membrane"/>
    <property type="evidence" value="ECO:0007669"/>
    <property type="project" value="UniProtKB-SubCell"/>
</dbReference>
<organism evidence="14 15">
    <name type="scientific">Rubrimonas cliftonensis</name>
    <dbReference type="NCBI Taxonomy" id="89524"/>
    <lineage>
        <taxon>Bacteria</taxon>
        <taxon>Pseudomonadati</taxon>
        <taxon>Pseudomonadota</taxon>
        <taxon>Alphaproteobacteria</taxon>
        <taxon>Rhodobacterales</taxon>
        <taxon>Paracoccaceae</taxon>
        <taxon>Rubrimonas</taxon>
    </lineage>
</organism>
<dbReference type="EMBL" id="FNQM01000016">
    <property type="protein sequence ID" value="SEA88969.1"/>
    <property type="molecule type" value="Genomic_DNA"/>
</dbReference>
<keyword evidence="11 13" id="KW-0066">ATP synthesis</keyword>
<comment type="function">
    <text evidence="1 13">Produces ATP from ADP in the presence of a proton gradient across the membrane. The gamma chain is believed to be important in regulating ATPase activity and the flow of protons through the CF(0) complex.</text>
</comment>
<dbReference type="NCBIfam" id="NF004146">
    <property type="entry name" value="PRK05621.1-4"/>
    <property type="match status" value="1"/>
</dbReference>
<keyword evidence="4 13" id="KW-0813">Transport</keyword>
<comment type="subcellular location">
    <subcellularLocation>
        <location evidence="13">Cell membrane</location>
        <topology evidence="13">Peripheral membrane protein</topology>
    </subcellularLocation>
    <subcellularLocation>
        <location evidence="2">Membrane</location>
        <topology evidence="2">Peripheral membrane protein</topology>
    </subcellularLocation>
    <subcellularLocation>
        <location evidence="12">Thylakoid</location>
    </subcellularLocation>
</comment>
<comment type="similarity">
    <text evidence="3 13">Belongs to the ATPase gamma chain family.</text>
</comment>
<dbReference type="FunFam" id="1.10.287.80:FF:000001">
    <property type="entry name" value="ATP synthase gamma chain"/>
    <property type="match status" value="1"/>
</dbReference>
<dbReference type="GO" id="GO:0046933">
    <property type="term" value="F:proton-transporting ATP synthase activity, rotational mechanism"/>
    <property type="evidence" value="ECO:0007669"/>
    <property type="project" value="UniProtKB-UniRule"/>
</dbReference>
<dbReference type="Pfam" id="PF00231">
    <property type="entry name" value="ATP-synt"/>
    <property type="match status" value="1"/>
</dbReference>
<proteinExistence type="inferred from homology"/>
<dbReference type="FunFam" id="1.10.287.80:FF:000003">
    <property type="entry name" value="ATP synthase gamma chain, chloroplastic"/>
    <property type="match status" value="1"/>
</dbReference>
<accession>A0A1H4EVF8</accession>
<evidence type="ECO:0000313" key="14">
    <source>
        <dbReference type="EMBL" id="SEA88969.1"/>
    </source>
</evidence>
<dbReference type="PANTHER" id="PTHR11693">
    <property type="entry name" value="ATP SYNTHASE GAMMA CHAIN"/>
    <property type="match status" value="1"/>
</dbReference>
<dbReference type="CDD" id="cd12151">
    <property type="entry name" value="F1-ATPase_gamma"/>
    <property type="match status" value="1"/>
</dbReference>
<name>A0A1H4EVF8_9RHOB</name>
<evidence type="ECO:0000256" key="9">
    <source>
        <dbReference type="ARBA" id="ARBA00023136"/>
    </source>
</evidence>
<dbReference type="GO" id="GO:0009579">
    <property type="term" value="C:thylakoid"/>
    <property type="evidence" value="ECO:0007669"/>
    <property type="project" value="UniProtKB-SubCell"/>
</dbReference>
<evidence type="ECO:0000256" key="12">
    <source>
        <dbReference type="ARBA" id="ARBA00060385"/>
    </source>
</evidence>
<evidence type="ECO:0000256" key="5">
    <source>
        <dbReference type="ARBA" id="ARBA00022475"/>
    </source>
</evidence>
<evidence type="ECO:0000256" key="3">
    <source>
        <dbReference type="ARBA" id="ARBA00007681"/>
    </source>
</evidence>
<keyword evidence="9 13" id="KW-0472">Membrane</keyword>
<keyword evidence="8 13" id="KW-0406">Ion transport</keyword>
<dbReference type="NCBIfam" id="TIGR01146">
    <property type="entry name" value="ATPsyn_F1gamma"/>
    <property type="match status" value="1"/>
</dbReference>
<evidence type="ECO:0000256" key="2">
    <source>
        <dbReference type="ARBA" id="ARBA00004170"/>
    </source>
</evidence>
<sequence length="290" mass="31326">MPSLKDLKNRINSVKNTRKITKAMQMVAAAKLRRAQEAAEAARPYAERMEGAVANLAAAAKGSPTAPTLFTGTGRDDTHLLLVCTSERGLCGGFNSAIVRLARRKIAELQAAGKTVKIITVGKKGRDQLRRDYGALLVSHVDMTDVKRVGYGDARKVADDVLGRFAAGEFDVCWLFYSVFKSVIAQEPVGPQIIPVTAPEQSASEGPGYEYEPDEDAILADLLPRSVAVRIFTALLENAASEQGARMSAMDNATRNAGDMIDRLNMQYNRSRQAAITTELIEIIAGAEAL</sequence>
<dbReference type="STRING" id="89524.SAMN05444370_11623"/>
<dbReference type="GO" id="GO:0045259">
    <property type="term" value="C:proton-transporting ATP synthase complex"/>
    <property type="evidence" value="ECO:0007669"/>
    <property type="project" value="UniProtKB-KW"/>
</dbReference>
<keyword evidence="15" id="KW-1185">Reference proteome</keyword>
<evidence type="ECO:0000256" key="10">
    <source>
        <dbReference type="ARBA" id="ARBA00023196"/>
    </source>
</evidence>
<dbReference type="PROSITE" id="PS00153">
    <property type="entry name" value="ATPASE_GAMMA"/>
    <property type="match status" value="1"/>
</dbReference>
<dbReference type="PIRSF" id="PIRSF039089">
    <property type="entry name" value="ATP_synthase_gamma"/>
    <property type="match status" value="1"/>
</dbReference>
<keyword evidence="5 13" id="KW-1003">Cell membrane</keyword>
<reference evidence="14 15" key="1">
    <citation type="submission" date="2016-10" db="EMBL/GenBank/DDBJ databases">
        <authorList>
            <person name="de Groot N.N."/>
        </authorList>
    </citation>
    <scope>NUCLEOTIDE SEQUENCE [LARGE SCALE GENOMIC DNA]</scope>
    <source>
        <strain evidence="14 15">DSM 15345</strain>
    </source>
</reference>
<evidence type="ECO:0000256" key="6">
    <source>
        <dbReference type="ARBA" id="ARBA00022519"/>
    </source>
</evidence>
<dbReference type="InterPro" id="IPR000131">
    <property type="entry name" value="ATP_synth_F1_gsu"/>
</dbReference>
<comment type="subunit">
    <text evidence="13">F-type ATPases have 2 components, CF(1) - the catalytic core - and CF(0) - the membrane proton channel. CF(1) has five subunits: alpha(3), beta(3), gamma(1), delta(1), epsilon(1). CF(0) has three main subunits: a, b and c.</text>
</comment>
<keyword evidence="6" id="KW-0997">Cell inner membrane</keyword>
<dbReference type="OrthoDB" id="9812769at2"/>
<dbReference type="InterPro" id="IPR023632">
    <property type="entry name" value="ATP_synth_F1_gsu_CS"/>
</dbReference>
<dbReference type="SUPFAM" id="SSF52943">
    <property type="entry name" value="ATP synthase (F1-ATPase), gamma subunit"/>
    <property type="match status" value="1"/>
</dbReference>
<keyword evidence="7 13" id="KW-0375">Hydrogen ion transport</keyword>
<dbReference type="AlphaFoldDB" id="A0A1H4EVF8"/>
<dbReference type="PRINTS" id="PR00126">
    <property type="entry name" value="ATPASEGAMMA"/>
</dbReference>
<evidence type="ECO:0000256" key="1">
    <source>
        <dbReference type="ARBA" id="ARBA00003456"/>
    </source>
</evidence>
<dbReference type="GO" id="GO:0042777">
    <property type="term" value="P:proton motive force-driven plasma membrane ATP synthesis"/>
    <property type="evidence" value="ECO:0007669"/>
    <property type="project" value="UniProtKB-UniRule"/>
</dbReference>
<dbReference type="Proteomes" id="UP000198703">
    <property type="component" value="Unassembled WGS sequence"/>
</dbReference>
<evidence type="ECO:0000256" key="13">
    <source>
        <dbReference type="HAMAP-Rule" id="MF_00815"/>
    </source>
</evidence>
<gene>
    <name evidence="13" type="primary">atpG</name>
    <name evidence="14" type="ORF">SAMN05444370_11623</name>
</gene>
<dbReference type="RefSeq" id="WP_093255519.1">
    <property type="nucleotide sequence ID" value="NZ_FNQM01000016.1"/>
</dbReference>
<dbReference type="InterPro" id="IPR035968">
    <property type="entry name" value="ATP_synth_F1_ATPase_gsu"/>
</dbReference>
<evidence type="ECO:0000313" key="15">
    <source>
        <dbReference type="Proteomes" id="UP000198703"/>
    </source>
</evidence>
<evidence type="ECO:0000256" key="11">
    <source>
        <dbReference type="ARBA" id="ARBA00023310"/>
    </source>
</evidence>
<evidence type="ECO:0000256" key="7">
    <source>
        <dbReference type="ARBA" id="ARBA00022781"/>
    </source>
</evidence>
<dbReference type="Gene3D" id="1.10.287.80">
    <property type="entry name" value="ATP synthase, gamma subunit, helix hairpin domain"/>
    <property type="match status" value="1"/>
</dbReference>
<evidence type="ECO:0000256" key="8">
    <source>
        <dbReference type="ARBA" id="ARBA00023065"/>
    </source>
</evidence>
<dbReference type="HAMAP" id="MF_00815">
    <property type="entry name" value="ATP_synth_gamma_bact"/>
    <property type="match status" value="1"/>
</dbReference>
<protein>
    <recommendedName>
        <fullName evidence="13">ATP synthase gamma chain</fullName>
    </recommendedName>
    <alternativeName>
        <fullName evidence="13">ATP synthase F1 sector gamma subunit</fullName>
    </alternativeName>
    <alternativeName>
        <fullName evidence="13">F-ATPase gamma subunit</fullName>
    </alternativeName>
</protein>
<keyword evidence="10 13" id="KW-0139">CF(1)</keyword>
<dbReference type="GO" id="GO:0005524">
    <property type="term" value="F:ATP binding"/>
    <property type="evidence" value="ECO:0007669"/>
    <property type="project" value="UniProtKB-UniRule"/>
</dbReference>
<dbReference type="Gene3D" id="3.40.1380.10">
    <property type="match status" value="1"/>
</dbReference>
<dbReference type="PANTHER" id="PTHR11693:SF22">
    <property type="entry name" value="ATP SYNTHASE SUBUNIT GAMMA, MITOCHONDRIAL"/>
    <property type="match status" value="1"/>
</dbReference>